<evidence type="ECO:0000313" key="2">
    <source>
        <dbReference type="EMBL" id="ACN18063.1"/>
    </source>
</evidence>
<dbReference type="EMBL" id="CP001088">
    <property type="protein sequence ID" value="ACN18063.1"/>
    <property type="molecule type" value="Genomic_DNA"/>
</dbReference>
<dbReference type="Pfam" id="PF08937">
    <property type="entry name" value="ThsB_TIR"/>
    <property type="match status" value="1"/>
</dbReference>
<feature type="domain" description="Thoeris protein ThsB TIR-like" evidence="1">
    <location>
        <begin position="6"/>
        <end position="99"/>
    </location>
</feature>
<evidence type="ECO:0000259" key="1">
    <source>
        <dbReference type="Pfam" id="PF08937"/>
    </source>
</evidence>
<proteinExistence type="predicted"/>
<dbReference type="Proteomes" id="UP000000442">
    <property type="component" value="Plasmid pHRM2a"/>
</dbReference>
<dbReference type="eggNOG" id="ENOG5032RJ7">
    <property type="taxonomic scope" value="Bacteria"/>
</dbReference>
<gene>
    <name evidence="2" type="ORF">HRM2_p00690</name>
</gene>
<geneLocation type="plasmid" evidence="2 3">
    <name>pHRM2a</name>
</geneLocation>
<organism evidence="2 3">
    <name type="scientific">Desulforapulum autotrophicum (strain ATCC 43914 / DSM 3382 / VKM B-1955 / HRM2)</name>
    <name type="common">Desulfobacterium autotrophicum</name>
    <dbReference type="NCBI Taxonomy" id="177437"/>
    <lineage>
        <taxon>Bacteria</taxon>
        <taxon>Pseudomonadati</taxon>
        <taxon>Thermodesulfobacteriota</taxon>
        <taxon>Desulfobacteria</taxon>
        <taxon>Desulfobacterales</taxon>
        <taxon>Desulfobacteraceae</taxon>
        <taxon>Desulforapulum</taxon>
    </lineage>
</organism>
<accession>C0QMR9</accession>
<dbReference type="RefSeq" id="WP_012663352.1">
    <property type="nucleotide sequence ID" value="NC_012109.1"/>
</dbReference>
<dbReference type="HOGENOM" id="CLU_098991_1_0_7"/>
<dbReference type="KEGG" id="dat:HRM2_p00690"/>
<dbReference type="AlphaFoldDB" id="C0QMR9"/>
<reference evidence="2 3" key="1">
    <citation type="journal article" date="2009" name="Environ. Microbiol.">
        <title>Genome sequence of Desulfobacterium autotrophicum HRM2, a marine sulfate reducer oxidizing organic carbon completely to carbon dioxide.</title>
        <authorList>
            <person name="Strittmatter A.W."/>
            <person name="Liesegang H."/>
            <person name="Rabus R."/>
            <person name="Decker I."/>
            <person name="Amann J."/>
            <person name="Andres S."/>
            <person name="Henne A."/>
            <person name="Fricke W.F."/>
            <person name="Martinez-Arias R."/>
            <person name="Bartels D."/>
            <person name="Goesmann A."/>
            <person name="Krause L."/>
            <person name="Puehler A."/>
            <person name="Klenk H.P."/>
            <person name="Richter M."/>
            <person name="Schuler M."/>
            <person name="Gloeckner F.O."/>
            <person name="Meyerdierks A."/>
            <person name="Gottschalk G."/>
            <person name="Amann R."/>
        </authorList>
    </citation>
    <scope>NUCLEOTIDE SEQUENCE [LARGE SCALE GENOMIC DNA]</scope>
    <source>
        <strain evidence="3">ATCC 43914 / DSM 3382 / HRM2</strain>
        <plasmid evidence="3">Plasmid pHRM2a</plasmid>
    </source>
</reference>
<protein>
    <recommendedName>
        <fullName evidence="1">Thoeris protein ThsB TIR-like domain-containing protein</fullName>
    </recommendedName>
</protein>
<keyword evidence="2" id="KW-0614">Plasmid</keyword>
<evidence type="ECO:0000313" key="3">
    <source>
        <dbReference type="Proteomes" id="UP000000442"/>
    </source>
</evidence>
<keyword evidence="3" id="KW-1185">Reference proteome</keyword>
<dbReference type="Gene3D" id="3.40.50.9200">
    <property type="entry name" value="Hypothetical protein MTH538"/>
    <property type="match status" value="1"/>
</dbReference>
<dbReference type="InterPro" id="IPR015032">
    <property type="entry name" value="ThsB__TIR-like_domain"/>
</dbReference>
<dbReference type="SUPFAM" id="SSF52206">
    <property type="entry name" value="Hypothetical protein MTH538"/>
    <property type="match status" value="1"/>
</dbReference>
<dbReference type="InterPro" id="IPR036490">
    <property type="entry name" value="ThsB_TIR-like_sf"/>
</dbReference>
<name>C0QMR9_DESAH</name>
<sequence length="166" mass="18360">MARKCFYSFHYIPDCQRAAQIRQIGSIEGNRPASDNDWETVTKGGEAAIKRWIANQMTGKSCTVILVGSGTANRKWINHEIVESWTAGMGVVGIYIHGIKNLAGETSTKGNNPFDYITHGTTQKKLSTIVKCYNPGGSTSKEKYAWISQHLANAVEEAIKIRKENP</sequence>